<keyword evidence="1" id="KW-0732">Signal</keyword>
<dbReference type="Proteomes" id="UP001239782">
    <property type="component" value="Chromosome"/>
</dbReference>
<sequence>MIERQVSSKCREGFRRSKWSFAGLLFACALLTLNPLNADEHRQLIQTAWQHVIQSSGERRWFVLSLPTGEYIQCESYGKKVSCPLPIWNSTLPKEKFLAPSDFSATPHPELAGAIKKVLLPGQHEGAIKQVLQSYNRQASEQFFNLYDRNGQISGTGKDMIFELKVDDSKAIEIIEKLFTRGYKVKNLDKLALETD</sequence>
<dbReference type="EMBL" id="CP133548">
    <property type="protein sequence ID" value="WMS88251.1"/>
    <property type="molecule type" value="Genomic_DNA"/>
</dbReference>
<proteinExistence type="predicted"/>
<name>A0AA51RV21_9GAMM</name>
<evidence type="ECO:0000313" key="3">
    <source>
        <dbReference type="Proteomes" id="UP001239782"/>
    </source>
</evidence>
<keyword evidence="3" id="KW-1185">Reference proteome</keyword>
<gene>
    <name evidence="2" type="ORF">Q9312_04870</name>
</gene>
<evidence type="ECO:0000256" key="1">
    <source>
        <dbReference type="SAM" id="SignalP"/>
    </source>
</evidence>
<dbReference type="KEGG" id="plei:Q9312_04870"/>
<accession>A0AA51RV21</accession>
<reference evidence="2 3" key="1">
    <citation type="submission" date="2023-08" db="EMBL/GenBank/DDBJ databases">
        <title>Pleionea litopenaei sp. nov., isolated from stomach of juvenile Litopenaeus vannamei.</title>
        <authorList>
            <person name="Rho A.M."/>
            <person name="Hwang C.Y."/>
        </authorList>
    </citation>
    <scope>NUCLEOTIDE SEQUENCE [LARGE SCALE GENOMIC DNA]</scope>
    <source>
        <strain evidence="2 3">HL-JVS1</strain>
    </source>
</reference>
<organism evidence="2 3">
    <name type="scientific">Pleionea litopenaei</name>
    <dbReference type="NCBI Taxonomy" id="3070815"/>
    <lineage>
        <taxon>Bacteria</taxon>
        <taxon>Pseudomonadati</taxon>
        <taxon>Pseudomonadota</taxon>
        <taxon>Gammaproteobacteria</taxon>
        <taxon>Oceanospirillales</taxon>
        <taxon>Pleioneaceae</taxon>
        <taxon>Pleionea</taxon>
    </lineage>
</organism>
<dbReference type="AlphaFoldDB" id="A0AA51RV21"/>
<dbReference type="RefSeq" id="WP_309203457.1">
    <property type="nucleotide sequence ID" value="NZ_CP133548.1"/>
</dbReference>
<feature type="chain" id="PRO_5041452249" evidence="1">
    <location>
        <begin position="39"/>
        <end position="196"/>
    </location>
</feature>
<protein>
    <submittedName>
        <fullName evidence="2">Uncharacterized protein</fullName>
    </submittedName>
</protein>
<feature type="signal peptide" evidence="1">
    <location>
        <begin position="1"/>
        <end position="38"/>
    </location>
</feature>
<evidence type="ECO:0000313" key="2">
    <source>
        <dbReference type="EMBL" id="WMS88251.1"/>
    </source>
</evidence>